<evidence type="ECO:0000313" key="3">
    <source>
        <dbReference type="Proteomes" id="UP000024404"/>
    </source>
</evidence>
<evidence type="ECO:0000313" key="2">
    <source>
        <dbReference type="EnsemblMetazoa" id="OVOC918.1"/>
    </source>
</evidence>
<keyword evidence="3" id="KW-1185">Reference proteome</keyword>
<keyword evidence="1" id="KW-1133">Transmembrane helix</keyword>
<dbReference type="EMBL" id="CMVM020000023">
    <property type="status" value="NOT_ANNOTATED_CDS"/>
    <property type="molecule type" value="Genomic_DNA"/>
</dbReference>
<dbReference type="AlphaFoldDB" id="A0A8R1Y0X2"/>
<accession>A0A8R1Y0X2</accession>
<reference evidence="3" key="1">
    <citation type="submission" date="2013-10" db="EMBL/GenBank/DDBJ databases">
        <title>Genome sequencing of Onchocerca volvulus.</title>
        <authorList>
            <person name="Cotton J."/>
            <person name="Tsai J."/>
            <person name="Stanley E."/>
            <person name="Tracey A."/>
            <person name="Holroyd N."/>
            <person name="Lustigman S."/>
            <person name="Berriman M."/>
        </authorList>
    </citation>
    <scope>NUCLEOTIDE SEQUENCE</scope>
</reference>
<evidence type="ECO:0000256" key="1">
    <source>
        <dbReference type="SAM" id="Phobius"/>
    </source>
</evidence>
<keyword evidence="1" id="KW-0472">Membrane</keyword>
<proteinExistence type="predicted"/>
<keyword evidence="1" id="KW-0812">Transmembrane</keyword>
<dbReference type="EnsemblMetazoa" id="OVOC918.1">
    <property type="protein sequence ID" value="OVOC918.1"/>
    <property type="gene ID" value="WBGene00237727"/>
</dbReference>
<reference evidence="2" key="2">
    <citation type="submission" date="2022-06" db="UniProtKB">
        <authorList>
            <consortium name="EnsemblMetazoa"/>
        </authorList>
    </citation>
    <scope>IDENTIFICATION</scope>
</reference>
<sequence length="67" mass="7908">MELSSQLFLAKLQKLLHILLNQDWINYMIFLNYKTLVEIIIPVMMIMLIPLSLELTFEIADNKAEKI</sequence>
<organism evidence="2 3">
    <name type="scientific">Onchocerca volvulus</name>
    <dbReference type="NCBI Taxonomy" id="6282"/>
    <lineage>
        <taxon>Eukaryota</taxon>
        <taxon>Metazoa</taxon>
        <taxon>Ecdysozoa</taxon>
        <taxon>Nematoda</taxon>
        <taxon>Chromadorea</taxon>
        <taxon>Rhabditida</taxon>
        <taxon>Spirurina</taxon>
        <taxon>Spiruromorpha</taxon>
        <taxon>Filarioidea</taxon>
        <taxon>Onchocercidae</taxon>
        <taxon>Onchocerca</taxon>
    </lineage>
</organism>
<feature type="transmembrane region" description="Helical" evidence="1">
    <location>
        <begin position="39"/>
        <end position="57"/>
    </location>
</feature>
<name>A0A8R1Y0X2_ONCVO</name>
<protein>
    <submittedName>
        <fullName evidence="2">Uncharacterized protein</fullName>
    </submittedName>
</protein>
<dbReference type="Proteomes" id="UP000024404">
    <property type="component" value="Unassembled WGS sequence"/>
</dbReference>